<reference evidence="1" key="2">
    <citation type="submission" date="2019-01" db="UniProtKB">
        <authorList>
            <consortium name="EnsemblPlants"/>
        </authorList>
    </citation>
    <scope>IDENTIFICATION</scope>
    <source>
        <strain evidence="1">cv. Heinz 1706</strain>
    </source>
</reference>
<dbReference type="InParanoid" id="A0A3Q7GT74"/>
<sequence>NSLSIDIQSLLHKFESIIEEPNSLPPFRQRIHSILLIPKTTQHPSVSSPYFQKSKLKNNSKLLKKGFIRSSTSTIASPTLLVKKKDNTWRMCNDYRGLNRMTIPSKYPIPNIDELLDLHGATTFEQHIIHLELSLQILRDNCYYAKTSKCSFGQVHISFLGHVISEKGLVLIRIKFKRSWSGYYGRFVKGYGIMAQPLTELTKINAVQWSNSEENAFQLLKQDLIIVPVLQLPDFTQLFVVE</sequence>
<organism evidence="1">
    <name type="scientific">Solanum lycopersicum</name>
    <name type="common">Tomato</name>
    <name type="synonym">Lycopersicon esculentum</name>
    <dbReference type="NCBI Taxonomy" id="4081"/>
    <lineage>
        <taxon>Eukaryota</taxon>
        <taxon>Viridiplantae</taxon>
        <taxon>Streptophyta</taxon>
        <taxon>Embryophyta</taxon>
        <taxon>Tracheophyta</taxon>
        <taxon>Spermatophyta</taxon>
        <taxon>Magnoliopsida</taxon>
        <taxon>eudicotyledons</taxon>
        <taxon>Gunneridae</taxon>
        <taxon>Pentapetalae</taxon>
        <taxon>asterids</taxon>
        <taxon>lamiids</taxon>
        <taxon>Solanales</taxon>
        <taxon>Solanaceae</taxon>
        <taxon>Solanoideae</taxon>
        <taxon>Solaneae</taxon>
        <taxon>Solanum</taxon>
        <taxon>Solanum subgen. Lycopersicon</taxon>
    </lineage>
</organism>
<dbReference type="SUPFAM" id="SSF56672">
    <property type="entry name" value="DNA/RNA polymerases"/>
    <property type="match status" value="1"/>
</dbReference>
<dbReference type="AlphaFoldDB" id="A0A3Q7GT74"/>
<accession>A0A3Q7GT74</accession>
<dbReference type="InterPro" id="IPR043502">
    <property type="entry name" value="DNA/RNA_pol_sf"/>
</dbReference>
<evidence type="ECO:0000313" key="2">
    <source>
        <dbReference type="Proteomes" id="UP000004994"/>
    </source>
</evidence>
<keyword evidence="2" id="KW-1185">Reference proteome</keyword>
<evidence type="ECO:0000313" key="1">
    <source>
        <dbReference type="EnsemblPlants" id="Solyc06g051455.1.1"/>
    </source>
</evidence>
<dbReference type="Gramene" id="Solyc06g051455.1.1">
    <property type="protein sequence ID" value="Solyc06g051455.1.1"/>
    <property type="gene ID" value="Solyc06g051455.1"/>
</dbReference>
<dbReference type="InterPro" id="IPR050951">
    <property type="entry name" value="Retrovirus_Pol_polyprotein"/>
</dbReference>
<dbReference type="STRING" id="4081.A0A3Q7GT74"/>
<dbReference type="EnsemblPlants" id="Solyc06g051455.1.1">
    <property type="protein sequence ID" value="Solyc06g051455.1.1"/>
    <property type="gene ID" value="Solyc06g051455.1"/>
</dbReference>
<dbReference type="Gene3D" id="3.10.10.10">
    <property type="entry name" value="HIV Type 1 Reverse Transcriptase, subunit A, domain 1"/>
    <property type="match status" value="1"/>
</dbReference>
<reference evidence="1" key="1">
    <citation type="journal article" date="2012" name="Nature">
        <title>The tomato genome sequence provides insights into fleshy fruit evolution.</title>
        <authorList>
            <consortium name="Tomato Genome Consortium"/>
        </authorList>
    </citation>
    <scope>NUCLEOTIDE SEQUENCE [LARGE SCALE GENOMIC DNA]</scope>
    <source>
        <strain evidence="1">cv. Heinz 1706</strain>
    </source>
</reference>
<dbReference type="Gene3D" id="3.30.70.270">
    <property type="match status" value="3"/>
</dbReference>
<name>A0A3Q7GT74_SOLLC</name>
<dbReference type="PANTHER" id="PTHR37984">
    <property type="entry name" value="PROTEIN CBG26694"/>
    <property type="match status" value="1"/>
</dbReference>
<proteinExistence type="predicted"/>
<dbReference type="PANTHER" id="PTHR37984:SF5">
    <property type="entry name" value="PROTEIN NYNRIN-LIKE"/>
    <property type="match status" value="1"/>
</dbReference>
<protein>
    <submittedName>
        <fullName evidence="1">Uncharacterized protein</fullName>
    </submittedName>
</protein>
<dbReference type="InterPro" id="IPR043128">
    <property type="entry name" value="Rev_trsase/Diguanyl_cyclase"/>
</dbReference>
<dbReference type="Proteomes" id="UP000004994">
    <property type="component" value="Chromosome 6"/>
</dbReference>